<protein>
    <recommendedName>
        <fullName evidence="4">Por secretion system C-terminal sorting domain-containing protein</fullName>
    </recommendedName>
</protein>
<gene>
    <name evidence="2" type="ORF">GCWU000325_02152</name>
</gene>
<accession>C9LIU3</accession>
<evidence type="ECO:0008006" key="4">
    <source>
        <dbReference type="Google" id="ProtNLM"/>
    </source>
</evidence>
<dbReference type="AlphaFoldDB" id="C9LIU3"/>
<reference evidence="2" key="1">
    <citation type="submission" date="2009-09" db="EMBL/GenBank/DDBJ databases">
        <authorList>
            <person name="Weinstock G."/>
            <person name="Sodergren E."/>
            <person name="Clifton S."/>
            <person name="Fulton L."/>
            <person name="Fulton B."/>
            <person name="Courtney L."/>
            <person name="Fronick C."/>
            <person name="Harrison M."/>
            <person name="Strong C."/>
            <person name="Farmer C."/>
            <person name="Delahaunty K."/>
            <person name="Markovic C."/>
            <person name="Hall O."/>
            <person name="Minx P."/>
            <person name="Tomlinson C."/>
            <person name="Mitreva M."/>
            <person name="Nelson J."/>
            <person name="Hou S."/>
            <person name="Wollam A."/>
            <person name="Pepin K.H."/>
            <person name="Johnson M."/>
            <person name="Bhonagiri V."/>
            <person name="Nash W.E."/>
            <person name="Warren W."/>
            <person name="Chinwalla A."/>
            <person name="Mardis E.R."/>
            <person name="Wilson R.K."/>
        </authorList>
    </citation>
    <scope>NUCLEOTIDE SEQUENCE [LARGE SCALE GENOMIC DNA]</scope>
    <source>
        <strain evidence="2">ATCC 51259</strain>
    </source>
</reference>
<evidence type="ECO:0000256" key="1">
    <source>
        <dbReference type="SAM" id="SignalP"/>
    </source>
</evidence>
<sequence length="593" mass="65356">MMNKFFLTFFLCLSGFAASAQHTAKISYSGGLINKESGFLIKGRGQAEAAIYLPARLLSGYAGASLSGVAVGFTTRKNVETLRVWVRSSLTGENLAEGQITSKEGQTIIQGRNVVAFTKPYTLKANEDLYVGYTYQHRDKTNAVSIIPGRLENSCFIKVAENAAWEDKHAEGVLSVEALVDGDALPAYDLGLLETQVEGCPAKDSVFVRAFVCNPGTKRVQGFELSVKERQTGRIFKHRFAMPISQGGVAQAEIGLAATHDAASGKHDWDVSISDLPDGNKDAIAANNSAAAKFSFLKSVAIEEFTTQHCRNCPRVSGYLKQALSKEAFRDRAVVLCHHAGFQTDAFTIDADKAYTWFYNQDGLYAPAVMYDRFPFFKTDTKGLPTPLHTPELSDIEKYLSKRLLVPSNNYPAVKQVRVDGDRLEFDVEIFRLPTSEKAPDRLTVFLLEDNIEAPQAGAPDAQHYKHMHVGRSVNETWGESIDPAGGNVIRHYSFDLNPSWNRKNLAIVALIGYYNENNIAECFIDNATIYRLSEISTGIGEITTDQKSTPSKKTFYDLNGRQISADHLSAGIYIVREQAPNGSVKTSKIIVR</sequence>
<feature type="chain" id="PRO_5002998361" description="Por secretion system C-terminal sorting domain-containing protein" evidence="1">
    <location>
        <begin position="21"/>
        <end position="593"/>
    </location>
</feature>
<keyword evidence="3" id="KW-1185">Reference proteome</keyword>
<dbReference type="OrthoDB" id="1014374at2"/>
<feature type="signal peptide" evidence="1">
    <location>
        <begin position="1"/>
        <end position="20"/>
    </location>
</feature>
<dbReference type="EMBL" id="ACIJ02000023">
    <property type="protein sequence ID" value="EEX70910.1"/>
    <property type="molecule type" value="Genomic_DNA"/>
</dbReference>
<organism evidence="2 3">
    <name type="scientific">Alloprevotella tannerae ATCC 51259</name>
    <dbReference type="NCBI Taxonomy" id="626522"/>
    <lineage>
        <taxon>Bacteria</taxon>
        <taxon>Pseudomonadati</taxon>
        <taxon>Bacteroidota</taxon>
        <taxon>Bacteroidia</taxon>
        <taxon>Bacteroidales</taxon>
        <taxon>Prevotellaceae</taxon>
        <taxon>Alloprevotella</taxon>
    </lineage>
</organism>
<name>C9LIU3_9BACT</name>
<dbReference type="RefSeq" id="WP_006255925.1">
    <property type="nucleotide sequence ID" value="NZ_GG700643.1"/>
</dbReference>
<dbReference type="Proteomes" id="UP000003460">
    <property type="component" value="Unassembled WGS sequence"/>
</dbReference>
<evidence type="ECO:0000313" key="2">
    <source>
        <dbReference type="EMBL" id="EEX70910.1"/>
    </source>
</evidence>
<dbReference type="GeneID" id="84576883"/>
<dbReference type="STRING" id="626522.GCWU000325_02152"/>
<dbReference type="Gene3D" id="2.60.40.10">
    <property type="entry name" value="Immunoglobulins"/>
    <property type="match status" value="1"/>
</dbReference>
<keyword evidence="1" id="KW-0732">Signal</keyword>
<dbReference type="InterPro" id="IPR013783">
    <property type="entry name" value="Ig-like_fold"/>
</dbReference>
<comment type="caution">
    <text evidence="2">The sequence shown here is derived from an EMBL/GenBank/DDBJ whole genome shotgun (WGS) entry which is preliminary data.</text>
</comment>
<proteinExistence type="predicted"/>
<dbReference type="HOGENOM" id="CLU_028668_0_0_10"/>
<dbReference type="eggNOG" id="ENOG5033SZW">
    <property type="taxonomic scope" value="Bacteria"/>
</dbReference>
<evidence type="ECO:0000313" key="3">
    <source>
        <dbReference type="Proteomes" id="UP000003460"/>
    </source>
</evidence>